<evidence type="ECO:0000256" key="9">
    <source>
        <dbReference type="ARBA" id="ARBA00022842"/>
    </source>
</evidence>
<evidence type="ECO:0000256" key="13">
    <source>
        <dbReference type="ARBA" id="ARBA00023254"/>
    </source>
</evidence>
<dbReference type="AlphaFoldDB" id="A0A177A4M2"/>
<dbReference type="VEuPathDB" id="FungiDB:GMDG_03384"/>
<reference evidence="17" key="1">
    <citation type="submission" date="2016-03" db="EMBL/GenBank/DDBJ databases">
        <title>Updated assembly of Pseudogymnoascus destructans, the fungus causing white-nose syndrome of bats.</title>
        <authorList>
            <person name="Palmer J.M."/>
            <person name="Drees K.P."/>
            <person name="Foster J.T."/>
            <person name="Lindner D.L."/>
        </authorList>
    </citation>
    <scope>NUCLEOTIDE SEQUENCE [LARGE SCALE GENOMIC DNA]</scope>
    <source>
        <strain evidence="17">20631-21</strain>
    </source>
</reference>
<dbReference type="Pfam" id="PF14716">
    <property type="entry name" value="HHH_8"/>
    <property type="match status" value="1"/>
</dbReference>
<dbReference type="FunFam" id="1.10.150.110:FF:000001">
    <property type="entry name" value="Putative Crossover junction endonuclease MUS81"/>
    <property type="match status" value="1"/>
</dbReference>
<evidence type="ECO:0000256" key="12">
    <source>
        <dbReference type="ARBA" id="ARBA00023242"/>
    </source>
</evidence>
<dbReference type="GeneID" id="36290463"/>
<dbReference type="PANTHER" id="PTHR13451:SF0">
    <property type="entry name" value="CROSSOVER JUNCTION ENDONUCLEASE MUS81"/>
    <property type="match status" value="1"/>
</dbReference>
<dbReference type="GO" id="GO:0008821">
    <property type="term" value="F:crossover junction DNA endonuclease activity"/>
    <property type="evidence" value="ECO:0007669"/>
    <property type="project" value="UniProtKB-UniRule"/>
</dbReference>
<dbReference type="GO" id="GO:0006308">
    <property type="term" value="P:DNA catabolic process"/>
    <property type="evidence" value="ECO:0007669"/>
    <property type="project" value="UniProtKB-UniRule"/>
</dbReference>
<dbReference type="Pfam" id="PF21136">
    <property type="entry name" value="WHD_MUS81"/>
    <property type="match status" value="1"/>
</dbReference>
<evidence type="ECO:0000256" key="7">
    <source>
        <dbReference type="ARBA" id="ARBA00022763"/>
    </source>
</evidence>
<dbReference type="InterPro" id="IPR033309">
    <property type="entry name" value="Mus81"/>
</dbReference>
<dbReference type="FunFam" id="3.40.50.10130:FF:000003">
    <property type="entry name" value="Crossover junction endonuclease MUS81"/>
    <property type="match status" value="1"/>
</dbReference>
<name>A0A177A4M2_9PEZI</name>
<dbReference type="EMBL" id="KV441405">
    <property type="protein sequence ID" value="OAF56043.1"/>
    <property type="molecule type" value="Genomic_DNA"/>
</dbReference>
<dbReference type="GO" id="GO:0031573">
    <property type="term" value="P:mitotic intra-S DNA damage checkpoint signaling"/>
    <property type="evidence" value="ECO:0007669"/>
    <property type="project" value="TreeGrafter"/>
</dbReference>
<dbReference type="Proteomes" id="UP000077154">
    <property type="component" value="Unassembled WGS sequence"/>
</dbReference>
<keyword evidence="6 14" id="KW-0255">Endonuclease</keyword>
<dbReference type="FunFam" id="1.10.10.10:FF:000307">
    <property type="entry name" value="Crossover junction endonuclease MUS81"/>
    <property type="match status" value="1"/>
</dbReference>
<evidence type="ECO:0000256" key="8">
    <source>
        <dbReference type="ARBA" id="ARBA00022801"/>
    </source>
</evidence>
<evidence type="ECO:0000256" key="5">
    <source>
        <dbReference type="ARBA" id="ARBA00022723"/>
    </source>
</evidence>
<comment type="subcellular location">
    <subcellularLocation>
        <location evidence="2 14">Nucleus</location>
    </subcellularLocation>
</comment>
<dbReference type="Pfam" id="PF02732">
    <property type="entry name" value="ERCC4"/>
    <property type="match status" value="1"/>
</dbReference>
<evidence type="ECO:0000256" key="2">
    <source>
        <dbReference type="ARBA" id="ARBA00004123"/>
    </source>
</evidence>
<dbReference type="CDD" id="cd20074">
    <property type="entry name" value="XPF_nuclease_Mus81"/>
    <property type="match status" value="1"/>
</dbReference>
<keyword evidence="4 14" id="KW-0540">Nuclease</keyword>
<dbReference type="GO" id="GO:0005634">
    <property type="term" value="C:nucleus"/>
    <property type="evidence" value="ECO:0007669"/>
    <property type="project" value="UniProtKB-SubCell"/>
</dbReference>
<comment type="subunit">
    <text evidence="14">Interacts with EME1.</text>
</comment>
<evidence type="ECO:0000256" key="4">
    <source>
        <dbReference type="ARBA" id="ARBA00022722"/>
    </source>
</evidence>
<keyword evidence="12 14" id="KW-0539">Nucleus</keyword>
<keyword evidence="5 14" id="KW-0479">Metal-binding</keyword>
<protein>
    <recommendedName>
        <fullName evidence="14">Crossover junction endonuclease MUS81</fullName>
        <ecNumber evidence="14">3.1.22.-</ecNumber>
    </recommendedName>
</protein>
<keyword evidence="8 14" id="KW-0378">Hydrolase</keyword>
<evidence type="ECO:0000259" key="16">
    <source>
        <dbReference type="SMART" id="SM00891"/>
    </source>
</evidence>
<evidence type="ECO:0000256" key="6">
    <source>
        <dbReference type="ARBA" id="ARBA00022759"/>
    </source>
</evidence>
<dbReference type="Gene3D" id="1.10.150.670">
    <property type="entry name" value="Crossover junction endonuclease EME1, DNA-binding domain"/>
    <property type="match status" value="1"/>
</dbReference>
<dbReference type="InterPro" id="IPR047417">
    <property type="entry name" value="WHD_MUS81"/>
</dbReference>
<dbReference type="GO" id="GO:0048476">
    <property type="term" value="C:Holliday junction resolvase complex"/>
    <property type="evidence" value="ECO:0007669"/>
    <property type="project" value="UniProtKB-UniRule"/>
</dbReference>
<dbReference type="GO" id="GO:0000712">
    <property type="term" value="P:resolution of meiotic recombination intermediates"/>
    <property type="evidence" value="ECO:0007669"/>
    <property type="project" value="TreeGrafter"/>
</dbReference>
<dbReference type="Gene3D" id="1.10.150.110">
    <property type="entry name" value="DNA polymerase beta, N-terminal domain-like"/>
    <property type="match status" value="1"/>
</dbReference>
<dbReference type="GO" id="GO:0046872">
    <property type="term" value="F:metal ion binding"/>
    <property type="evidence" value="ECO:0007669"/>
    <property type="project" value="UniProtKB-UniRule"/>
</dbReference>
<dbReference type="InterPro" id="IPR011335">
    <property type="entry name" value="Restrct_endonuc-II-like"/>
</dbReference>
<dbReference type="Gene3D" id="3.40.50.10130">
    <property type="match status" value="1"/>
</dbReference>
<dbReference type="SUPFAM" id="SSF47802">
    <property type="entry name" value="DNA polymerase beta, N-terminal domain-like"/>
    <property type="match status" value="1"/>
</dbReference>
<dbReference type="InterPro" id="IPR047416">
    <property type="entry name" value="XPF_nuclease_Mus81"/>
</dbReference>
<comment type="function">
    <text evidence="14">Interacts with EME1 to form a DNA structure-specific endonuclease with substrate preference for branched DNA structures with a 5'-end at the branch nick. Typical substrates include 3'-flap structures, D-loops, replication forks and nicked Holliday junctions. May be required in mitosis for the processing of stalled or collapsed replication fork intermediates. May be required in meiosis for the repair of meiosis-specific double strand breaks subsequent to single-end invasion (SEI).</text>
</comment>
<keyword evidence="7 14" id="KW-0227">DNA damage</keyword>
<dbReference type="InterPro" id="IPR006166">
    <property type="entry name" value="ERCC4_domain"/>
</dbReference>
<comment type="cofactor">
    <cofactor evidence="1 14">
        <name>Mg(2+)</name>
        <dbReference type="ChEBI" id="CHEBI:18420"/>
    </cofactor>
</comment>
<gene>
    <name evidence="17" type="primary">MUS81</name>
    <name evidence="17" type="ORF">VC83_07418</name>
</gene>
<dbReference type="GO" id="GO:0031297">
    <property type="term" value="P:replication fork processing"/>
    <property type="evidence" value="ECO:0007669"/>
    <property type="project" value="UniProtKB-ARBA"/>
</dbReference>
<dbReference type="SMART" id="SM00891">
    <property type="entry name" value="ERCC4"/>
    <property type="match status" value="1"/>
</dbReference>
<keyword evidence="9 14" id="KW-0460">Magnesium</keyword>
<dbReference type="PANTHER" id="PTHR13451">
    <property type="entry name" value="CLASS II CROSSOVER JUNCTION ENDONUCLEASE MUS81"/>
    <property type="match status" value="1"/>
</dbReference>
<proteinExistence type="inferred from homology"/>
<evidence type="ECO:0000256" key="10">
    <source>
        <dbReference type="ARBA" id="ARBA00023172"/>
    </source>
</evidence>
<dbReference type="CDD" id="cd21036">
    <property type="entry name" value="WH_MUS81"/>
    <property type="match status" value="1"/>
</dbReference>
<keyword evidence="10 14" id="KW-0233">DNA recombination</keyword>
<evidence type="ECO:0000256" key="14">
    <source>
        <dbReference type="RuleBase" id="RU369042"/>
    </source>
</evidence>
<dbReference type="InterPro" id="IPR010996">
    <property type="entry name" value="HHH_MUS81"/>
</dbReference>
<comment type="similarity">
    <text evidence="3 14">Belongs to the XPF family.</text>
</comment>
<keyword evidence="13" id="KW-0469">Meiosis</keyword>
<sequence>MADEQCANPLLLGWVKEWLDTARERNSKGFTVYRKAYDSLKSCPLPFQHPAEAQQLHGFGPKLCERLTDKLKDHCQTNGLAMPDLPRKVNEGKSNADDGTAPTKPARKKKAYVPTLRSGPYALILALSTIPESAPSGITKQQTIELAQPYCDSSFTASSDPTKFYTAWNSMKTLLEKDLVAEKGRPLRKYCLTDEGYEVASRIKASQPTADPKQSTLDAPVVPPKSRQRAPAGPTLGVADDDGFMALNSSPPPPSRSEPQYDNGMDGIQNDIVPFGDALADEIALPTFSPITIPSSVFTLELVLDVREVRAKEDRDYMRVELTKKGVTPIMRSLDLGDALWVAKCKDPHYLQRHGLEGDEIMLDWIIERKRLDDLVGSIKDGRFHEQKFRLRKSGVKNVIYIIEEISMNADHFQKYEEAVESAIASSQVVNGYFIKKTQKMDDTIRYLTRMTVMLKGLYESKPLKVIPTRVLTTQNHLPLLTQLSEEHPGVTHNITYQAFASLASKSETLTLRDVFLKMLMCTRGVTGDKALEIQRRWKTPREFVRAFEECGGGEEGKKRKLEMVSGRMNGLVGRKKVARALSARIADVWADA</sequence>
<dbReference type="GO" id="GO:0003677">
    <property type="term" value="F:DNA binding"/>
    <property type="evidence" value="ECO:0007669"/>
    <property type="project" value="UniProtKB-UniRule"/>
</dbReference>
<dbReference type="InterPro" id="IPR042530">
    <property type="entry name" value="EME1/EME2_C"/>
</dbReference>
<evidence type="ECO:0000256" key="1">
    <source>
        <dbReference type="ARBA" id="ARBA00001946"/>
    </source>
</evidence>
<accession>A0A177A4M2</accession>
<evidence type="ECO:0000256" key="3">
    <source>
        <dbReference type="ARBA" id="ARBA00010015"/>
    </source>
</evidence>
<evidence type="ECO:0000256" key="15">
    <source>
        <dbReference type="SAM" id="MobiDB-lite"/>
    </source>
</evidence>
<dbReference type="eggNOG" id="KOG2379">
    <property type="taxonomic scope" value="Eukaryota"/>
</dbReference>
<evidence type="ECO:0000313" key="17">
    <source>
        <dbReference type="EMBL" id="OAF56043.1"/>
    </source>
</evidence>
<feature type="region of interest" description="Disordered" evidence="15">
    <location>
        <begin position="204"/>
        <end position="264"/>
    </location>
</feature>
<dbReference type="EC" id="3.1.22.-" evidence="14"/>
<dbReference type="OrthoDB" id="5963188at2759"/>
<dbReference type="GO" id="GO:0048257">
    <property type="term" value="F:3'-flap endonuclease activity"/>
    <property type="evidence" value="ECO:0007669"/>
    <property type="project" value="TreeGrafter"/>
</dbReference>
<dbReference type="GO" id="GO:0000727">
    <property type="term" value="P:double-strand break repair via break-induced replication"/>
    <property type="evidence" value="ECO:0007669"/>
    <property type="project" value="UniProtKB-UniRule"/>
</dbReference>
<keyword evidence="11 14" id="KW-0234">DNA repair</keyword>
<organism evidence="17">
    <name type="scientific">Pseudogymnoascus destructans</name>
    <dbReference type="NCBI Taxonomy" id="655981"/>
    <lineage>
        <taxon>Eukaryota</taxon>
        <taxon>Fungi</taxon>
        <taxon>Dikarya</taxon>
        <taxon>Ascomycota</taxon>
        <taxon>Pezizomycotina</taxon>
        <taxon>Leotiomycetes</taxon>
        <taxon>Thelebolales</taxon>
        <taxon>Thelebolaceae</taxon>
        <taxon>Pseudogymnoascus</taxon>
    </lineage>
</organism>
<feature type="region of interest" description="Disordered" evidence="15">
    <location>
        <begin position="79"/>
        <end position="110"/>
    </location>
</feature>
<dbReference type="SUPFAM" id="SSF52980">
    <property type="entry name" value="Restriction endonuclease-like"/>
    <property type="match status" value="1"/>
</dbReference>
<dbReference type="InterPro" id="IPR036388">
    <property type="entry name" value="WH-like_DNA-bd_sf"/>
</dbReference>
<dbReference type="Gene3D" id="1.10.10.10">
    <property type="entry name" value="Winged helix-like DNA-binding domain superfamily/Winged helix DNA-binding domain"/>
    <property type="match status" value="1"/>
</dbReference>
<feature type="compositionally biased region" description="Polar residues" evidence="15">
    <location>
        <begin position="204"/>
        <end position="217"/>
    </location>
</feature>
<dbReference type="RefSeq" id="XP_024321341.1">
    <property type="nucleotide sequence ID" value="XM_024470990.1"/>
</dbReference>
<feature type="compositionally biased region" description="Basic and acidic residues" evidence="15">
    <location>
        <begin position="85"/>
        <end position="96"/>
    </location>
</feature>
<feature type="domain" description="ERCC4" evidence="16">
    <location>
        <begin position="301"/>
        <end position="407"/>
    </location>
</feature>
<dbReference type="InterPro" id="IPR027421">
    <property type="entry name" value="DNA_pol_lamdba_lyase_dom_sf"/>
</dbReference>
<evidence type="ECO:0000256" key="11">
    <source>
        <dbReference type="ARBA" id="ARBA00023204"/>
    </source>
</evidence>